<name>A0A6A6RAH0_9PEZI</name>
<dbReference type="EMBL" id="MU004182">
    <property type="protein sequence ID" value="KAF2501392.1"/>
    <property type="molecule type" value="Genomic_DNA"/>
</dbReference>
<protein>
    <recommendedName>
        <fullName evidence="3">BTB domain-containing protein</fullName>
    </recommendedName>
</protein>
<evidence type="ECO:0008006" key="3">
    <source>
        <dbReference type="Google" id="ProtNLM"/>
    </source>
</evidence>
<reference evidence="1" key="1">
    <citation type="journal article" date="2020" name="Stud. Mycol.">
        <title>101 Dothideomycetes genomes: a test case for predicting lifestyles and emergence of pathogens.</title>
        <authorList>
            <person name="Haridas S."/>
            <person name="Albert R."/>
            <person name="Binder M."/>
            <person name="Bloem J."/>
            <person name="Labutti K."/>
            <person name="Salamov A."/>
            <person name="Andreopoulos B."/>
            <person name="Baker S."/>
            <person name="Barry K."/>
            <person name="Bills G."/>
            <person name="Bluhm B."/>
            <person name="Cannon C."/>
            <person name="Castanera R."/>
            <person name="Culley D."/>
            <person name="Daum C."/>
            <person name="Ezra D."/>
            <person name="Gonzalez J."/>
            <person name="Henrissat B."/>
            <person name="Kuo A."/>
            <person name="Liang C."/>
            <person name="Lipzen A."/>
            <person name="Lutzoni F."/>
            <person name="Magnuson J."/>
            <person name="Mondo S."/>
            <person name="Nolan M."/>
            <person name="Ohm R."/>
            <person name="Pangilinan J."/>
            <person name="Park H.-J."/>
            <person name="Ramirez L."/>
            <person name="Alfaro M."/>
            <person name="Sun H."/>
            <person name="Tritt A."/>
            <person name="Yoshinaga Y."/>
            <person name="Zwiers L.-H."/>
            <person name="Turgeon B."/>
            <person name="Goodwin S."/>
            <person name="Spatafora J."/>
            <person name="Crous P."/>
            <person name="Grigoriev I."/>
        </authorList>
    </citation>
    <scope>NUCLEOTIDE SEQUENCE</scope>
    <source>
        <strain evidence="1">CBS 269.34</strain>
    </source>
</reference>
<sequence>MTFSRVMADFDDIRLTLLWHINQEAGGANEGYQFSHLEVVIHKLLCDAVGIGYYIDILVPSGLRGVVKSLWEDILTLIRTYLLYLPVTFRPQHKAHEIIASFPTKLRRSTARSFQWAGTQEDSREIKLPEDDPDTFRCYTQWVYCKTIPVQSDNTSGPDIAARYMKFVKAYILGDKLLDDAFKNAVLRGMIATSQILASDSECRIFPSSNVIWTLYEGTLEGSRARLLFVDFYTWNADESWETHLQTCPAEFLFDLAISSAKDRPRPGGYQPWERYLN</sequence>
<evidence type="ECO:0000313" key="2">
    <source>
        <dbReference type="Proteomes" id="UP000799750"/>
    </source>
</evidence>
<dbReference type="PANTHER" id="PTHR47843">
    <property type="entry name" value="BTB DOMAIN-CONTAINING PROTEIN-RELATED"/>
    <property type="match status" value="1"/>
</dbReference>
<keyword evidence="2" id="KW-1185">Reference proteome</keyword>
<accession>A0A6A6RAH0</accession>
<dbReference type="PANTHER" id="PTHR47843:SF2">
    <property type="entry name" value="BTB DOMAIN-CONTAINING PROTEIN"/>
    <property type="match status" value="1"/>
</dbReference>
<proteinExistence type="predicted"/>
<gene>
    <name evidence="1" type="ORF">BU16DRAFT_555880</name>
</gene>
<dbReference type="Proteomes" id="UP000799750">
    <property type="component" value="Unassembled WGS sequence"/>
</dbReference>
<evidence type="ECO:0000313" key="1">
    <source>
        <dbReference type="EMBL" id="KAF2501392.1"/>
    </source>
</evidence>
<dbReference type="AlphaFoldDB" id="A0A6A6RAH0"/>
<organism evidence="1 2">
    <name type="scientific">Lophium mytilinum</name>
    <dbReference type="NCBI Taxonomy" id="390894"/>
    <lineage>
        <taxon>Eukaryota</taxon>
        <taxon>Fungi</taxon>
        <taxon>Dikarya</taxon>
        <taxon>Ascomycota</taxon>
        <taxon>Pezizomycotina</taxon>
        <taxon>Dothideomycetes</taxon>
        <taxon>Pleosporomycetidae</taxon>
        <taxon>Mytilinidiales</taxon>
        <taxon>Mytilinidiaceae</taxon>
        <taxon>Lophium</taxon>
    </lineage>
</organism>
<dbReference type="OrthoDB" id="1022638at2759"/>